<name>X5MK84_9HYPH</name>
<reference evidence="2 3" key="1">
    <citation type="journal article" date="2014" name="Front. Genet.">
        <title>Genome and metabolic network of "Candidatus Phaeomarinobacter ectocarpi" Ec32, a new candidate genus of Alphaproteobacteria frequently associated with brown algae.</title>
        <authorList>
            <person name="Dittami S.M."/>
            <person name="Barbeyron T."/>
            <person name="Boyen C."/>
            <person name="Cambefort J."/>
            <person name="Collet G."/>
            <person name="Delage L."/>
            <person name="Gobet A."/>
            <person name="Groisillier A."/>
            <person name="Leblanc C."/>
            <person name="Michel G."/>
            <person name="Scornet D."/>
            <person name="Siegel A."/>
            <person name="Tapia J.E."/>
            <person name="Tonon T."/>
        </authorList>
    </citation>
    <scope>NUCLEOTIDE SEQUENCE [LARGE SCALE GENOMIC DNA]</scope>
    <source>
        <strain evidence="2 3">Ec32</strain>
    </source>
</reference>
<dbReference type="PANTHER" id="PTHR23419:SF8">
    <property type="entry name" value="FI09726P"/>
    <property type="match status" value="1"/>
</dbReference>
<gene>
    <name evidence="2" type="ORF">BN1012_Phect121</name>
</gene>
<proteinExistence type="inferred from homology"/>
<dbReference type="EMBL" id="HG966617">
    <property type="protein sequence ID" value="CDO58335.1"/>
    <property type="molecule type" value="Genomic_DNA"/>
</dbReference>
<dbReference type="Proteomes" id="UP000032160">
    <property type="component" value="Chromosome I"/>
</dbReference>
<dbReference type="GO" id="GO:0010038">
    <property type="term" value="P:response to metal ion"/>
    <property type="evidence" value="ECO:0007669"/>
    <property type="project" value="InterPro"/>
</dbReference>
<dbReference type="OrthoDB" id="37622at2"/>
<dbReference type="PANTHER" id="PTHR23419">
    <property type="entry name" value="DIVALENT CATION TOLERANCE CUTA-RELATED"/>
    <property type="match status" value="1"/>
</dbReference>
<dbReference type="InterPro" id="IPR004323">
    <property type="entry name" value="Ion_tolerance_CutA"/>
</dbReference>
<dbReference type="InterPro" id="IPR015867">
    <property type="entry name" value="N-reg_PII/ATP_PRibTrfase_C"/>
</dbReference>
<protein>
    <submittedName>
        <fullName evidence="2">Periplasmic divalent cation tolerance protein CutA</fullName>
    </submittedName>
</protein>
<organism evidence="2 3">
    <name type="scientific">Candidatus Phaeomarinibacter ectocarpi</name>
    <dbReference type="NCBI Taxonomy" id="1458461"/>
    <lineage>
        <taxon>Bacteria</taxon>
        <taxon>Pseudomonadati</taxon>
        <taxon>Pseudomonadota</taxon>
        <taxon>Alphaproteobacteria</taxon>
        <taxon>Hyphomicrobiales</taxon>
        <taxon>Parvibaculaceae</taxon>
        <taxon>Candidatus Phaeomarinibacter</taxon>
    </lineage>
</organism>
<accession>X5MK84</accession>
<dbReference type="HOGENOM" id="CLU_098807_3_1_5"/>
<dbReference type="Pfam" id="PF03091">
    <property type="entry name" value="CutA1"/>
    <property type="match status" value="1"/>
</dbReference>
<keyword evidence="3" id="KW-1185">Reference proteome</keyword>
<dbReference type="KEGG" id="pect:BN1012_Phect121"/>
<comment type="similarity">
    <text evidence="1">Belongs to the CutA family.</text>
</comment>
<sequence length="111" mass="12123">MSDPDAIVFIYLTAPSQAEAERLAGAVIEAGQAACVNMLPGMKSMYMWQGALQSESEVAMLFKTTRQKCKAAMETIVRMHPYDTPAVTAFAACDVDPRFAAWVNAETQDKN</sequence>
<dbReference type="STRING" id="1458461.BN1012_Phect121"/>
<evidence type="ECO:0000256" key="1">
    <source>
        <dbReference type="ARBA" id="ARBA00010169"/>
    </source>
</evidence>
<dbReference type="SUPFAM" id="SSF54913">
    <property type="entry name" value="GlnB-like"/>
    <property type="match status" value="1"/>
</dbReference>
<dbReference type="AlphaFoldDB" id="X5MK84"/>
<dbReference type="RefSeq" id="WP_043949320.1">
    <property type="nucleotide sequence ID" value="NZ_HG966617.1"/>
</dbReference>
<dbReference type="Gene3D" id="3.30.70.120">
    <property type="match status" value="1"/>
</dbReference>
<dbReference type="InterPro" id="IPR011322">
    <property type="entry name" value="N-reg_PII-like_a/b"/>
</dbReference>
<evidence type="ECO:0000313" key="2">
    <source>
        <dbReference type="EMBL" id="CDO58335.1"/>
    </source>
</evidence>
<evidence type="ECO:0000313" key="3">
    <source>
        <dbReference type="Proteomes" id="UP000032160"/>
    </source>
</evidence>
<dbReference type="GO" id="GO:0005507">
    <property type="term" value="F:copper ion binding"/>
    <property type="evidence" value="ECO:0007669"/>
    <property type="project" value="TreeGrafter"/>
</dbReference>